<name>A0A9X3YMD7_9GAMM</name>
<keyword evidence="3 5" id="KW-0479">Metal-binding</keyword>
<dbReference type="CDD" id="cd18692">
    <property type="entry name" value="PIN_VapC-like"/>
    <property type="match status" value="1"/>
</dbReference>
<dbReference type="PANTHER" id="PTHR38826">
    <property type="entry name" value="RIBONUCLEASE VAPC13"/>
    <property type="match status" value="1"/>
</dbReference>
<dbReference type="AlphaFoldDB" id="A0A9X3YMD7"/>
<sequence>MARTADFIDSNVLLYLLSANDAKADRAEALLQRRPIVSVQVLNEVTNVCRRKLRMEWPQIDQFLELARSFCKVVPLTVEVHDRARELAQRYSLSFYDACVVAAALIAGCRTLHTEDMQHGLVLDESMALNNPFAADAN</sequence>
<evidence type="ECO:0000313" key="7">
    <source>
        <dbReference type="EMBL" id="MDC8014979.1"/>
    </source>
</evidence>
<evidence type="ECO:0000259" key="6">
    <source>
        <dbReference type="Pfam" id="PF01850"/>
    </source>
</evidence>
<evidence type="ECO:0000256" key="2">
    <source>
        <dbReference type="ARBA" id="ARBA00022722"/>
    </source>
</evidence>
<comment type="caution">
    <text evidence="7">The sequence shown here is derived from an EMBL/GenBank/DDBJ whole genome shotgun (WGS) entry which is preliminary data.</text>
</comment>
<dbReference type="RefSeq" id="WP_263540785.1">
    <property type="nucleotide sequence ID" value="NZ_JAOVZO020000019.1"/>
</dbReference>
<dbReference type="Gene3D" id="3.40.50.1010">
    <property type="entry name" value="5'-nuclease"/>
    <property type="match status" value="1"/>
</dbReference>
<organism evidence="7 8">
    <name type="scientific">Tahibacter soli</name>
    <dbReference type="NCBI Taxonomy" id="2983605"/>
    <lineage>
        <taxon>Bacteria</taxon>
        <taxon>Pseudomonadati</taxon>
        <taxon>Pseudomonadota</taxon>
        <taxon>Gammaproteobacteria</taxon>
        <taxon>Lysobacterales</taxon>
        <taxon>Rhodanobacteraceae</taxon>
        <taxon>Tahibacter</taxon>
    </lineage>
</organism>
<dbReference type="Pfam" id="PF01850">
    <property type="entry name" value="PIN"/>
    <property type="match status" value="1"/>
</dbReference>
<dbReference type="GO" id="GO:0004540">
    <property type="term" value="F:RNA nuclease activity"/>
    <property type="evidence" value="ECO:0007669"/>
    <property type="project" value="InterPro"/>
</dbReference>
<evidence type="ECO:0000256" key="4">
    <source>
        <dbReference type="ARBA" id="ARBA00022801"/>
    </source>
</evidence>
<dbReference type="InterPro" id="IPR022907">
    <property type="entry name" value="VapC_family"/>
</dbReference>
<dbReference type="EMBL" id="JAOVZO020000019">
    <property type="protein sequence ID" value="MDC8014979.1"/>
    <property type="molecule type" value="Genomic_DNA"/>
</dbReference>
<keyword evidence="5" id="KW-0800">Toxin</keyword>
<comment type="cofactor">
    <cofactor evidence="5">
        <name>Mg(2+)</name>
        <dbReference type="ChEBI" id="CHEBI:18420"/>
    </cofactor>
</comment>
<comment type="function">
    <text evidence="5">Toxic component of a toxin-antitoxin (TA) system. An RNase.</text>
</comment>
<dbReference type="PANTHER" id="PTHR38826:SF5">
    <property type="entry name" value="RIBONUCLEASE VAPC13"/>
    <property type="match status" value="1"/>
</dbReference>
<feature type="binding site" evidence="5">
    <location>
        <position position="97"/>
    </location>
    <ligand>
        <name>Mg(2+)</name>
        <dbReference type="ChEBI" id="CHEBI:18420"/>
    </ligand>
</feature>
<evidence type="ECO:0000256" key="3">
    <source>
        <dbReference type="ARBA" id="ARBA00022723"/>
    </source>
</evidence>
<dbReference type="InterPro" id="IPR052106">
    <property type="entry name" value="PINc/VapC_TA"/>
</dbReference>
<keyword evidence="8" id="KW-1185">Reference proteome</keyword>
<comment type="similarity">
    <text evidence="5">Belongs to the PINc/VapC protein family.</text>
</comment>
<dbReference type="GO" id="GO:0016787">
    <property type="term" value="F:hydrolase activity"/>
    <property type="evidence" value="ECO:0007669"/>
    <property type="project" value="UniProtKB-KW"/>
</dbReference>
<keyword evidence="2 5" id="KW-0540">Nuclease</keyword>
<dbReference type="GO" id="GO:0000287">
    <property type="term" value="F:magnesium ion binding"/>
    <property type="evidence" value="ECO:0007669"/>
    <property type="project" value="UniProtKB-UniRule"/>
</dbReference>
<keyword evidence="5" id="KW-0460">Magnesium</keyword>
<dbReference type="Proteomes" id="UP001139971">
    <property type="component" value="Unassembled WGS sequence"/>
</dbReference>
<gene>
    <name evidence="5" type="primary">vapC</name>
    <name evidence="7" type="ORF">OD750_020740</name>
</gene>
<reference evidence="7" key="1">
    <citation type="submission" date="2023-02" db="EMBL/GenBank/DDBJ databases">
        <title>Tahibacter soli sp. nov. isolated from soil.</title>
        <authorList>
            <person name="Baek J.H."/>
            <person name="Lee J.K."/>
            <person name="Choi D.G."/>
            <person name="Jeon C.O."/>
        </authorList>
    </citation>
    <scope>NUCLEOTIDE SEQUENCE</scope>
    <source>
        <strain evidence="7">BL</strain>
    </source>
</reference>
<evidence type="ECO:0000313" key="8">
    <source>
        <dbReference type="Proteomes" id="UP001139971"/>
    </source>
</evidence>
<dbReference type="HAMAP" id="MF_00265">
    <property type="entry name" value="VapC_Nob1"/>
    <property type="match status" value="1"/>
</dbReference>
<keyword evidence="1 5" id="KW-1277">Toxin-antitoxin system</keyword>
<dbReference type="InterPro" id="IPR002716">
    <property type="entry name" value="PIN_dom"/>
</dbReference>
<evidence type="ECO:0000256" key="1">
    <source>
        <dbReference type="ARBA" id="ARBA00022649"/>
    </source>
</evidence>
<keyword evidence="4 5" id="KW-0378">Hydrolase</keyword>
<dbReference type="EC" id="3.1.-.-" evidence="5"/>
<protein>
    <recommendedName>
        <fullName evidence="5">Ribonuclease VapC</fullName>
        <shortName evidence="5">RNase VapC</shortName>
        <ecNumber evidence="5">3.1.-.-</ecNumber>
    </recommendedName>
    <alternativeName>
        <fullName evidence="5">Toxin VapC</fullName>
    </alternativeName>
</protein>
<accession>A0A9X3YMD7</accession>
<feature type="domain" description="PIN" evidence="6">
    <location>
        <begin position="7"/>
        <end position="116"/>
    </location>
</feature>
<evidence type="ECO:0000256" key="5">
    <source>
        <dbReference type="HAMAP-Rule" id="MF_00265"/>
    </source>
</evidence>
<dbReference type="SUPFAM" id="SSF88723">
    <property type="entry name" value="PIN domain-like"/>
    <property type="match status" value="1"/>
</dbReference>
<dbReference type="InterPro" id="IPR029060">
    <property type="entry name" value="PIN-like_dom_sf"/>
</dbReference>
<feature type="binding site" evidence="5">
    <location>
        <position position="9"/>
    </location>
    <ligand>
        <name>Mg(2+)</name>
        <dbReference type="ChEBI" id="CHEBI:18420"/>
    </ligand>
</feature>
<proteinExistence type="inferred from homology"/>
<dbReference type="GO" id="GO:0090729">
    <property type="term" value="F:toxin activity"/>
    <property type="evidence" value="ECO:0007669"/>
    <property type="project" value="UniProtKB-KW"/>
</dbReference>